<sequence>MLPEFGTGDHRGPFVEEQVEGAEEAGLALTTFAEQHHVVTRDESPFELWFHRLLETDDAGPRITTVA</sequence>
<dbReference type="EMBL" id="UAUI01000008">
    <property type="protein sequence ID" value="SPZ39011.1"/>
    <property type="molecule type" value="Genomic_DNA"/>
</dbReference>
<proteinExistence type="predicted"/>
<dbReference type="Proteomes" id="UP000251211">
    <property type="component" value="Unassembled WGS sequence"/>
</dbReference>
<comment type="caution">
    <text evidence="1">The sequence shown here is derived from an EMBL/GenBank/DDBJ whole genome shotgun (WGS) entry which is preliminary data.</text>
</comment>
<evidence type="ECO:0000313" key="1">
    <source>
        <dbReference type="EMBL" id="SPZ39011.1"/>
    </source>
</evidence>
<gene>
    <name evidence="1" type="ORF">NCTC13229_02488</name>
</gene>
<reference evidence="1 2" key="1">
    <citation type="submission" date="2018-06" db="EMBL/GenBank/DDBJ databases">
        <authorList>
            <consortium name="Pathogen Informatics"/>
            <person name="Doyle S."/>
        </authorList>
    </citation>
    <scope>NUCLEOTIDE SEQUENCE [LARGE SCALE GENOMIC DNA]</scope>
    <source>
        <strain evidence="1 2">NCTC13229</strain>
    </source>
</reference>
<organism evidence="1 2">
    <name type="scientific">Rhodococcus wratislaviensis</name>
    <name type="common">Tsukamurella wratislaviensis</name>
    <dbReference type="NCBI Taxonomy" id="44752"/>
    <lineage>
        <taxon>Bacteria</taxon>
        <taxon>Bacillati</taxon>
        <taxon>Actinomycetota</taxon>
        <taxon>Actinomycetes</taxon>
        <taxon>Mycobacteriales</taxon>
        <taxon>Nocardiaceae</taxon>
        <taxon>Rhodococcus</taxon>
    </lineage>
</organism>
<accession>A0AB38FBZ2</accession>
<protein>
    <submittedName>
        <fullName evidence="1">Uncharacterized protein</fullName>
    </submittedName>
</protein>
<evidence type="ECO:0000313" key="2">
    <source>
        <dbReference type="Proteomes" id="UP000251211"/>
    </source>
</evidence>
<dbReference type="AlphaFoldDB" id="A0AB38FBZ2"/>
<name>A0AB38FBZ2_RHOWR</name>